<sequence>MDLVKKYNEMVSEISSKLDYIYNNEIETLKTFLKATDIEKYKAFSNNETDNKVMSLYEFKDGVLEIIVTMIENGIRKFDPELVSLVGDVVISDIPIVSGESAVLLEEIVKKIYKKCFYVLFYTGDISKLQNIKKFVEKQDIPDFRNVCLSILFKVDHWSSFDLESLSTLSSPAVVYDLVRMYKEDLIEEIRYKLVKGVSLLISRERDPQELKNIYLIFSEINQFKFEDLVTKPVDGEYSNEYFMFIHSLVVDSSSAVQAFNLLVSGGLFDNLRDGISDIITMNIVENRDVDPNDEEFVLHLIEIMSRILSYRNQDLEYIRLYFIRFIDPLMRYITGGVGIKTRGSVFSFLDQYMDDEESKIGITEFFRTTKFFRKENFLRDVEEEMKTGCFFSTPKALKFLSYLDLELAVECALYALRSEDVKTIRIAFDLFSKTDKNITQSILLNARHIRIAMLRSESLTRYIARFQAEKGVVLNDVGIISVIVATSNPDFFSFVRLFDNFGLFLNGKFLDRISESKKEGLEYLIKATENSSEACKFVESNQEYFNSLMEDFPVLSPLLCHIYDNLLEFDIENIEISFTDGFRVREMASAHLFSALSKKLAYAYLTQSTIDSKYITNKSYALEQDSIQSYMLYLKARLVIGDNIDTLIADFVSCYENTDEIVGYYKIVTGKDIVNKTSSVIACFDKKDSSLFVKLYPRASTLERFLLYFTIDTDDNDVKNIIKEEVTRITLSKNMSMEDRMILRQCIYSLLRMKNIDSIVRLIDDFEDTTLLLKLNIRNIATGGMYFNPQLVRKGSIDLQICAVFILYYNNIWNHSLLKDWIVHLYKENRSNKDLEYLVGDINRKNEYGFEIQLL</sequence>
<gene>
    <name evidence="1" type="ORF">NGRA_2225</name>
</gene>
<organism evidence="1 2">
    <name type="scientific">Nosema granulosis</name>
    <dbReference type="NCBI Taxonomy" id="83296"/>
    <lineage>
        <taxon>Eukaryota</taxon>
        <taxon>Fungi</taxon>
        <taxon>Fungi incertae sedis</taxon>
        <taxon>Microsporidia</taxon>
        <taxon>Nosematidae</taxon>
        <taxon>Nosema</taxon>
    </lineage>
</organism>
<name>A0A9P6GYJ5_9MICR</name>
<dbReference type="OrthoDB" id="2193079at2759"/>
<dbReference type="EMBL" id="SBJO01000213">
    <property type="protein sequence ID" value="KAF9762089.1"/>
    <property type="molecule type" value="Genomic_DNA"/>
</dbReference>
<comment type="caution">
    <text evidence="1">The sequence shown here is derived from an EMBL/GenBank/DDBJ whole genome shotgun (WGS) entry which is preliminary data.</text>
</comment>
<protein>
    <submittedName>
        <fullName evidence="1">Uncharacterized protein</fullName>
    </submittedName>
</protein>
<accession>A0A9P6GYJ5</accession>
<evidence type="ECO:0000313" key="1">
    <source>
        <dbReference type="EMBL" id="KAF9762089.1"/>
    </source>
</evidence>
<reference evidence="1 2" key="1">
    <citation type="journal article" date="2020" name="Genome Biol. Evol.">
        <title>Comparative genomics of strictly vertically transmitted, feminizing microsporidia endosymbionts of amphipod crustaceans.</title>
        <authorList>
            <person name="Cormier A."/>
            <person name="Chebbi M.A."/>
            <person name="Giraud I."/>
            <person name="Wattier R."/>
            <person name="Teixeira M."/>
            <person name="Gilbert C."/>
            <person name="Rigaud T."/>
            <person name="Cordaux R."/>
        </authorList>
    </citation>
    <scope>NUCLEOTIDE SEQUENCE [LARGE SCALE GENOMIC DNA]</scope>
    <source>
        <strain evidence="1 2">Ou3-Ou53</strain>
    </source>
</reference>
<dbReference type="AlphaFoldDB" id="A0A9P6GYJ5"/>
<proteinExistence type="predicted"/>
<keyword evidence="2" id="KW-1185">Reference proteome</keyword>
<evidence type="ECO:0000313" key="2">
    <source>
        <dbReference type="Proteomes" id="UP000740883"/>
    </source>
</evidence>
<dbReference type="Proteomes" id="UP000740883">
    <property type="component" value="Unassembled WGS sequence"/>
</dbReference>